<evidence type="ECO:0000256" key="2">
    <source>
        <dbReference type="ARBA" id="ARBA00006706"/>
    </source>
</evidence>
<keyword evidence="4" id="KW-0479">Metal-binding</keyword>
<evidence type="ECO:0000256" key="4">
    <source>
        <dbReference type="ARBA" id="ARBA00022723"/>
    </source>
</evidence>
<dbReference type="InterPro" id="IPR000092">
    <property type="entry name" value="Polyprenyl_synt"/>
</dbReference>
<reference evidence="7 8" key="1">
    <citation type="submission" date="2018-03" db="EMBL/GenBank/DDBJ databases">
        <title>Genomic Encyclopedia of Archaeal and Bacterial Type Strains, Phase II (KMG-II): from individual species to whole genera.</title>
        <authorList>
            <person name="Goeker M."/>
        </authorList>
    </citation>
    <scope>NUCLEOTIDE SEQUENCE [LARGE SCALE GENOMIC DNA]</scope>
    <source>
        <strain evidence="7 8">DSM 45211</strain>
    </source>
</reference>
<sequence length="365" mass="39321">MDTAASPRPTHPVDDVRPRVDRVIEQFLERQRALVHQVSADAVVLLDTGARLLRGGKRLRPTFCYWGWRAVGGAPDDDAVLTAAAALELFQASALVHDDVIDGSDTRRGEPSAHRRFAGVHRDDGWRGAPDAFGAAAAVLLGDLLLGWSDELFDSAAVDAAGLRRARTVFNRMRTEVGSGQYLDVLEQASGASRPHGQAERARTVIRYKAARYSVEHPLTIGACLAGADDAALAPLHRYGAALGEAFQLRDDILGVFGDPDRTGKPAGDDLREGKRTVLVAYALERADTAQTELVERLLGDPALDPDGIERLCDVLVRTDALARVEARVAELVAEAYTALDTAQVTADGHTALARLIELATDRSR</sequence>
<comment type="similarity">
    <text evidence="2 6">Belongs to the FPP/GGPP synthase family.</text>
</comment>
<dbReference type="SFLD" id="SFLDG01017">
    <property type="entry name" value="Polyprenyl_Transferase_Like"/>
    <property type="match status" value="1"/>
</dbReference>
<dbReference type="GO" id="GO:0046872">
    <property type="term" value="F:metal ion binding"/>
    <property type="evidence" value="ECO:0007669"/>
    <property type="project" value="UniProtKB-KW"/>
</dbReference>
<comment type="cofactor">
    <cofactor evidence="1">
        <name>Mg(2+)</name>
        <dbReference type="ChEBI" id="CHEBI:18420"/>
    </cofactor>
</comment>
<organism evidence="7 8">
    <name type="scientific">Haloactinopolyspora alba</name>
    <dbReference type="NCBI Taxonomy" id="648780"/>
    <lineage>
        <taxon>Bacteria</taxon>
        <taxon>Bacillati</taxon>
        <taxon>Actinomycetota</taxon>
        <taxon>Actinomycetes</taxon>
        <taxon>Jiangellales</taxon>
        <taxon>Jiangellaceae</taxon>
        <taxon>Haloactinopolyspora</taxon>
    </lineage>
</organism>
<gene>
    <name evidence="7" type="ORF">CLV30_107131</name>
</gene>
<evidence type="ECO:0000313" key="7">
    <source>
        <dbReference type="EMBL" id="PSL03650.1"/>
    </source>
</evidence>
<dbReference type="EMBL" id="PYGE01000007">
    <property type="protein sequence ID" value="PSL03650.1"/>
    <property type="molecule type" value="Genomic_DNA"/>
</dbReference>
<evidence type="ECO:0000256" key="3">
    <source>
        <dbReference type="ARBA" id="ARBA00022679"/>
    </source>
</evidence>
<evidence type="ECO:0000256" key="1">
    <source>
        <dbReference type="ARBA" id="ARBA00001946"/>
    </source>
</evidence>
<evidence type="ECO:0000256" key="6">
    <source>
        <dbReference type="RuleBase" id="RU004466"/>
    </source>
</evidence>
<dbReference type="Gene3D" id="1.10.600.10">
    <property type="entry name" value="Farnesyl Diphosphate Synthase"/>
    <property type="match status" value="1"/>
</dbReference>
<keyword evidence="8" id="KW-1185">Reference proteome</keyword>
<evidence type="ECO:0000256" key="5">
    <source>
        <dbReference type="ARBA" id="ARBA00022842"/>
    </source>
</evidence>
<name>A0A2P8E2D7_9ACTN</name>
<proteinExistence type="inferred from homology"/>
<comment type="caution">
    <text evidence="7">The sequence shown here is derived from an EMBL/GenBank/DDBJ whole genome shotgun (WGS) entry which is preliminary data.</text>
</comment>
<dbReference type="CDD" id="cd00685">
    <property type="entry name" value="Trans_IPPS_HT"/>
    <property type="match status" value="1"/>
</dbReference>
<dbReference type="RefSeq" id="WP_106537399.1">
    <property type="nucleotide sequence ID" value="NZ_PYGE01000007.1"/>
</dbReference>
<dbReference type="AlphaFoldDB" id="A0A2P8E2D7"/>
<accession>A0A2P8E2D7</accession>
<keyword evidence="5" id="KW-0460">Magnesium</keyword>
<dbReference type="GO" id="GO:0004659">
    <property type="term" value="F:prenyltransferase activity"/>
    <property type="evidence" value="ECO:0007669"/>
    <property type="project" value="InterPro"/>
</dbReference>
<dbReference type="Proteomes" id="UP000243528">
    <property type="component" value="Unassembled WGS sequence"/>
</dbReference>
<keyword evidence="3 6" id="KW-0808">Transferase</keyword>
<dbReference type="InterPro" id="IPR008949">
    <property type="entry name" value="Isoprenoid_synthase_dom_sf"/>
</dbReference>
<dbReference type="PROSITE" id="PS00444">
    <property type="entry name" value="POLYPRENYL_SYNTHASE_2"/>
    <property type="match status" value="1"/>
</dbReference>
<dbReference type="PANTHER" id="PTHR12001">
    <property type="entry name" value="GERANYLGERANYL PYROPHOSPHATE SYNTHASE"/>
    <property type="match status" value="1"/>
</dbReference>
<dbReference type="GO" id="GO:0008299">
    <property type="term" value="P:isoprenoid biosynthetic process"/>
    <property type="evidence" value="ECO:0007669"/>
    <property type="project" value="InterPro"/>
</dbReference>
<dbReference type="InterPro" id="IPR033749">
    <property type="entry name" value="Polyprenyl_synt_CS"/>
</dbReference>
<protein>
    <submittedName>
        <fullName evidence="7">Geranylgeranyl diphosphate synthase type I</fullName>
    </submittedName>
</protein>
<dbReference type="SUPFAM" id="SSF48576">
    <property type="entry name" value="Terpenoid synthases"/>
    <property type="match status" value="1"/>
</dbReference>
<evidence type="ECO:0000313" key="8">
    <source>
        <dbReference type="Proteomes" id="UP000243528"/>
    </source>
</evidence>
<dbReference type="PANTHER" id="PTHR12001:SF85">
    <property type="entry name" value="SHORT CHAIN ISOPRENYL DIPHOSPHATE SYNTHASE"/>
    <property type="match status" value="1"/>
</dbReference>
<dbReference type="Pfam" id="PF00348">
    <property type="entry name" value="polyprenyl_synt"/>
    <property type="match status" value="1"/>
</dbReference>
<dbReference type="OrthoDB" id="4497239at2"/>
<dbReference type="PROSITE" id="PS00723">
    <property type="entry name" value="POLYPRENYL_SYNTHASE_1"/>
    <property type="match status" value="1"/>
</dbReference>
<dbReference type="SFLD" id="SFLDS00005">
    <property type="entry name" value="Isoprenoid_Synthase_Type_I"/>
    <property type="match status" value="1"/>
</dbReference>